<proteinExistence type="predicted"/>
<keyword evidence="2" id="KW-1185">Reference proteome</keyword>
<sequence length="160" mass="17959">MSEKKSCCDFFKRIFKKNSPPPAEPTKVQSITTMQKPNNNQNLEINNQKKTVCTEGKSFEKPSVPSEIHDISELDSIFYDKNSVFLEKIDKTKAIENLDEAFGIINHFDDLAISNGKANSSREPFAQVIRGINFKEILAGEDSIVLSDQSEISHSSMSNN</sequence>
<evidence type="ECO:0000313" key="2">
    <source>
        <dbReference type="Proteomes" id="UP000187209"/>
    </source>
</evidence>
<dbReference type="AlphaFoldDB" id="A0A1R2CNK4"/>
<comment type="caution">
    <text evidence="1">The sequence shown here is derived from an EMBL/GenBank/DDBJ whole genome shotgun (WGS) entry which is preliminary data.</text>
</comment>
<accession>A0A1R2CNK4</accession>
<name>A0A1R2CNK4_9CILI</name>
<evidence type="ECO:0000313" key="1">
    <source>
        <dbReference type="EMBL" id="OMJ90604.1"/>
    </source>
</evidence>
<organism evidence="1 2">
    <name type="scientific">Stentor coeruleus</name>
    <dbReference type="NCBI Taxonomy" id="5963"/>
    <lineage>
        <taxon>Eukaryota</taxon>
        <taxon>Sar</taxon>
        <taxon>Alveolata</taxon>
        <taxon>Ciliophora</taxon>
        <taxon>Postciliodesmatophora</taxon>
        <taxon>Heterotrichea</taxon>
        <taxon>Heterotrichida</taxon>
        <taxon>Stentoridae</taxon>
        <taxon>Stentor</taxon>
    </lineage>
</organism>
<protein>
    <submittedName>
        <fullName evidence="1">Uncharacterized protein</fullName>
    </submittedName>
</protein>
<dbReference type="Proteomes" id="UP000187209">
    <property type="component" value="Unassembled WGS sequence"/>
</dbReference>
<dbReference type="EMBL" id="MPUH01000099">
    <property type="protein sequence ID" value="OMJ90604.1"/>
    <property type="molecule type" value="Genomic_DNA"/>
</dbReference>
<reference evidence="1 2" key="1">
    <citation type="submission" date="2016-11" db="EMBL/GenBank/DDBJ databases">
        <title>The macronuclear genome of Stentor coeruleus: a giant cell with tiny introns.</title>
        <authorList>
            <person name="Slabodnick M."/>
            <person name="Ruby J.G."/>
            <person name="Reiff S.B."/>
            <person name="Swart E.C."/>
            <person name="Gosai S."/>
            <person name="Prabakaran S."/>
            <person name="Witkowska E."/>
            <person name="Larue G.E."/>
            <person name="Fisher S."/>
            <person name="Freeman R.M."/>
            <person name="Gunawardena J."/>
            <person name="Chu W."/>
            <person name="Stover N.A."/>
            <person name="Gregory B.D."/>
            <person name="Nowacki M."/>
            <person name="Derisi J."/>
            <person name="Roy S.W."/>
            <person name="Marshall W.F."/>
            <person name="Sood P."/>
        </authorList>
    </citation>
    <scope>NUCLEOTIDE SEQUENCE [LARGE SCALE GENOMIC DNA]</scope>
    <source>
        <strain evidence="1">WM001</strain>
    </source>
</reference>
<gene>
    <name evidence="1" type="ORF">SteCoe_7002</name>
</gene>